<evidence type="ECO:0000313" key="2">
    <source>
        <dbReference type="Proteomes" id="UP000249579"/>
    </source>
</evidence>
<sequence>MSLIDKVKENQNLDLIKEIDDFIEANLSEERIIDSAREGFTGISFVSKDYDDPGHYKRFFNSEFVHNHIEEKLGNGFKVTSREVTYTHNLINITYHHIKMIVSWED</sequence>
<proteinExistence type="predicted"/>
<dbReference type="EMBL" id="PZJG01000001">
    <property type="protein sequence ID" value="RAK50185.1"/>
    <property type="molecule type" value="Genomic_DNA"/>
</dbReference>
<dbReference type="Proteomes" id="UP000249579">
    <property type="component" value="Unassembled WGS sequence"/>
</dbReference>
<organism evidence="1 2">
    <name type="scientific">Macrococcoides bohemicum</name>
    <dbReference type="NCBI Taxonomy" id="1903056"/>
    <lineage>
        <taxon>Bacteria</taxon>
        <taxon>Bacillati</taxon>
        <taxon>Bacillota</taxon>
        <taxon>Bacilli</taxon>
        <taxon>Bacillales</taxon>
        <taxon>Staphylococcaceae</taxon>
        <taxon>Macrococcoides</taxon>
    </lineage>
</organism>
<gene>
    <name evidence="1" type="ORF">BHX94_01605</name>
</gene>
<comment type="caution">
    <text evidence="1">The sequence shown here is derived from an EMBL/GenBank/DDBJ whole genome shotgun (WGS) entry which is preliminary data.</text>
</comment>
<accession>A0A328A6T8</accession>
<dbReference type="AlphaFoldDB" id="A0A328A6T8"/>
<dbReference type="OrthoDB" id="8660908at2"/>
<protein>
    <submittedName>
        <fullName evidence="1">Uncharacterized protein</fullName>
    </submittedName>
</protein>
<evidence type="ECO:0000313" key="1">
    <source>
        <dbReference type="EMBL" id="RAK50185.1"/>
    </source>
</evidence>
<dbReference type="RefSeq" id="WP_111744732.1">
    <property type="nucleotide sequence ID" value="NZ_JBHSQY010000001.1"/>
</dbReference>
<reference evidence="1 2" key="1">
    <citation type="journal article" date="2018" name="Front. Microbiol.">
        <title>Description and Comparative Genomics of Macrococcus caseolyticus subsp. hominis subsp. nov., Macrococcus goetzii sp. nov., Macrococcus epidermidis sp. nov., and Macrococcus bohemicus sp. nov., Novel Macrococci From Human Clinical Material With Virulence Potential and Suspected Uptake of Foreign DNA by Natural Transformation.</title>
        <authorList>
            <person name="Maslanova I."/>
            <person name="Wertheimer Z."/>
            <person name="Sedlacek I."/>
            <person name="Svec P."/>
            <person name="Indrakova A."/>
            <person name="Kovarovic V."/>
            <person name="Schumann P."/>
            <person name="Sproer C."/>
            <person name="Kralova S."/>
            <person name="Sedo O."/>
            <person name="Kristofova L."/>
            <person name="Vrbovska V."/>
            <person name="Fuzik T."/>
            <person name="Petras P."/>
            <person name="Zdrahal Z."/>
            <person name="Ruzickova V."/>
            <person name="Doskar J."/>
            <person name="Pantucek R."/>
        </authorList>
    </citation>
    <scope>NUCLEOTIDE SEQUENCE [LARGE SCALE GENOMIC DNA]</scope>
    <source>
        <strain evidence="1 2">03/115</strain>
    </source>
</reference>
<name>A0A328A6T8_9STAP</name>